<protein>
    <recommendedName>
        <fullName evidence="6">3-isopropylmalate dehydratase</fullName>
        <ecNumber evidence="6">4.2.1.33</ecNumber>
    </recommendedName>
</protein>
<evidence type="ECO:0000256" key="7">
    <source>
        <dbReference type="ARBA" id="ARBA00022430"/>
    </source>
</evidence>
<evidence type="ECO:0000256" key="14">
    <source>
        <dbReference type="ARBA" id="ARBA00023304"/>
    </source>
</evidence>
<evidence type="ECO:0000256" key="11">
    <source>
        <dbReference type="ARBA" id="ARBA00023004"/>
    </source>
</evidence>
<evidence type="ECO:0000256" key="10">
    <source>
        <dbReference type="ARBA" id="ARBA00022723"/>
    </source>
</evidence>
<dbReference type="InterPro" id="IPR018136">
    <property type="entry name" value="Aconitase_4Fe-4S_BS"/>
</dbReference>
<evidence type="ECO:0000256" key="8">
    <source>
        <dbReference type="ARBA" id="ARBA00022485"/>
    </source>
</evidence>
<comment type="pathway">
    <text evidence="4">Amino-acid biosynthesis; L-leucine biosynthesis; L-leucine from 3-methyl-2-oxobutanoate: step 2/4.</text>
</comment>
<comment type="catalytic activity">
    <reaction evidence="1">
        <text>(2R,3S)-3-isopropylmalate = (2S)-2-isopropylmalate</text>
        <dbReference type="Rhea" id="RHEA:32287"/>
        <dbReference type="ChEBI" id="CHEBI:1178"/>
        <dbReference type="ChEBI" id="CHEBI:35121"/>
        <dbReference type="EC" id="4.2.1.33"/>
    </reaction>
</comment>
<keyword evidence="14" id="KW-0100">Branched-chain amino acid biosynthesis</keyword>
<dbReference type="Pfam" id="PF00330">
    <property type="entry name" value="Aconitase"/>
    <property type="match status" value="1"/>
</dbReference>
<dbReference type="GO" id="GO:0003861">
    <property type="term" value="F:3-isopropylmalate dehydratase activity"/>
    <property type="evidence" value="ECO:0007669"/>
    <property type="project" value="UniProtKB-EC"/>
</dbReference>
<dbReference type="PRINTS" id="PR00415">
    <property type="entry name" value="ACONITASE"/>
</dbReference>
<evidence type="ECO:0000256" key="9">
    <source>
        <dbReference type="ARBA" id="ARBA00022605"/>
    </source>
</evidence>
<evidence type="ECO:0000256" key="4">
    <source>
        <dbReference type="ARBA" id="ARBA00004729"/>
    </source>
</evidence>
<evidence type="ECO:0000313" key="16">
    <source>
        <dbReference type="EMBL" id="MFC6198382.1"/>
    </source>
</evidence>
<dbReference type="SUPFAM" id="SSF53732">
    <property type="entry name" value="Aconitase iron-sulfur domain"/>
    <property type="match status" value="1"/>
</dbReference>
<accession>A0ABW1SAT6</accession>
<evidence type="ECO:0000256" key="13">
    <source>
        <dbReference type="ARBA" id="ARBA00023239"/>
    </source>
</evidence>
<organism evidence="16 17">
    <name type="scientific">Ponticaulis profundi</name>
    <dbReference type="NCBI Taxonomy" id="2665222"/>
    <lineage>
        <taxon>Bacteria</taxon>
        <taxon>Pseudomonadati</taxon>
        <taxon>Pseudomonadota</taxon>
        <taxon>Alphaproteobacteria</taxon>
        <taxon>Hyphomonadales</taxon>
        <taxon>Hyphomonadaceae</taxon>
        <taxon>Ponticaulis</taxon>
    </lineage>
</organism>
<dbReference type="Proteomes" id="UP001596303">
    <property type="component" value="Unassembled WGS sequence"/>
</dbReference>
<evidence type="ECO:0000313" key="17">
    <source>
        <dbReference type="Proteomes" id="UP001596303"/>
    </source>
</evidence>
<evidence type="ECO:0000256" key="2">
    <source>
        <dbReference type="ARBA" id="ARBA00001966"/>
    </source>
</evidence>
<dbReference type="PANTHER" id="PTHR43822:SF9">
    <property type="entry name" value="3-ISOPROPYLMALATE DEHYDRATASE"/>
    <property type="match status" value="1"/>
</dbReference>
<comment type="function">
    <text evidence="3">Catalyzes the isomerization between 2-isopropylmalate and 3-isopropylmalate, via the formation of 2-isopropylmaleate.</text>
</comment>
<keyword evidence="12" id="KW-0411">Iron-sulfur</keyword>
<keyword evidence="17" id="KW-1185">Reference proteome</keyword>
<dbReference type="EC" id="4.2.1.33" evidence="6"/>
<dbReference type="CDD" id="cd01583">
    <property type="entry name" value="IPMI"/>
    <property type="match status" value="1"/>
</dbReference>
<dbReference type="InterPro" id="IPR036008">
    <property type="entry name" value="Aconitase_4Fe-4S_dom"/>
</dbReference>
<dbReference type="RefSeq" id="WP_377378547.1">
    <property type="nucleotide sequence ID" value="NZ_JBHSSW010000012.1"/>
</dbReference>
<keyword evidence="13 16" id="KW-0456">Lyase</keyword>
<dbReference type="InterPro" id="IPR015931">
    <property type="entry name" value="Acnase/IPM_dHydase_lsu_aba_1/3"/>
</dbReference>
<sequence length="470" mass="50535">MSAPKTLYEKIWDAHTVRPETDEAPAILYIDRHLVHEVSSPQAFTQLRERGIPVAHPEKTIGVIDHSTPTLPPGLDGLRAFANKRARDQVELFLENCRANGIGHHDWESDQRGIVHVMVPELGESRPGRTIVCGDSHTSTHGAFGCLSFGIGTTEVAHVLATQCLFQRKSKTMAVDTTGVLAEGVNAKDLALYFISKVGTDGGVRHVIEYRGTAIEALSMEGRMTLCNMSIEAGARSGMVAGDQTTLDWLRACSKPPSDAELAELARRLPELRSDDEAVFDKRVTIDARDVPPMVTFGTDPSAGMGVDGIVPLPETSDDRKALDYMQIEGGKPLLGKPIGTIFIGSCTNSRITDLREAAALMKGRKVANGVRALIVPGSHEVRRQAEAEGLDQIFIEAGVDWRIEPGCSMCIGMNGDVASPDGLTLSTSNRNFKGRQGPGAKTVLCGPAVAAASAIEGRVADPRKMEIRS</sequence>
<evidence type="ECO:0000256" key="5">
    <source>
        <dbReference type="ARBA" id="ARBA00011271"/>
    </source>
</evidence>
<dbReference type="Gene3D" id="3.30.499.10">
    <property type="entry name" value="Aconitase, domain 3"/>
    <property type="match status" value="2"/>
</dbReference>
<reference evidence="17" key="1">
    <citation type="journal article" date="2019" name="Int. J. Syst. Evol. Microbiol.">
        <title>The Global Catalogue of Microorganisms (GCM) 10K type strain sequencing project: providing services to taxonomists for standard genome sequencing and annotation.</title>
        <authorList>
            <consortium name="The Broad Institute Genomics Platform"/>
            <consortium name="The Broad Institute Genome Sequencing Center for Infectious Disease"/>
            <person name="Wu L."/>
            <person name="Ma J."/>
        </authorList>
    </citation>
    <scope>NUCLEOTIDE SEQUENCE [LARGE SCALE GENOMIC DNA]</scope>
    <source>
        <strain evidence="17">CGMCC-1.15741</strain>
    </source>
</reference>
<dbReference type="InterPro" id="IPR050067">
    <property type="entry name" value="IPM_dehydratase_rel_enz"/>
</dbReference>
<evidence type="ECO:0000259" key="15">
    <source>
        <dbReference type="Pfam" id="PF00330"/>
    </source>
</evidence>
<dbReference type="PANTHER" id="PTHR43822">
    <property type="entry name" value="HOMOACONITASE, MITOCHONDRIAL-RELATED"/>
    <property type="match status" value="1"/>
</dbReference>
<comment type="cofactor">
    <cofactor evidence="2">
        <name>[4Fe-4S] cluster</name>
        <dbReference type="ChEBI" id="CHEBI:49883"/>
    </cofactor>
</comment>
<name>A0ABW1SAT6_9PROT</name>
<evidence type="ECO:0000256" key="12">
    <source>
        <dbReference type="ARBA" id="ARBA00023014"/>
    </source>
</evidence>
<keyword evidence="9" id="KW-0028">Amino-acid biosynthesis</keyword>
<keyword evidence="11" id="KW-0408">Iron</keyword>
<dbReference type="PROSITE" id="PS00450">
    <property type="entry name" value="ACONITASE_1"/>
    <property type="match status" value="1"/>
</dbReference>
<dbReference type="NCBIfam" id="NF004016">
    <property type="entry name" value="PRK05478.1"/>
    <property type="match status" value="1"/>
</dbReference>
<dbReference type="NCBIfam" id="NF009116">
    <property type="entry name" value="PRK12466.1"/>
    <property type="match status" value="1"/>
</dbReference>
<evidence type="ECO:0000256" key="6">
    <source>
        <dbReference type="ARBA" id="ARBA00011998"/>
    </source>
</evidence>
<dbReference type="InterPro" id="IPR001030">
    <property type="entry name" value="Acoase/IPM_deHydtase_lsu_aba"/>
</dbReference>
<proteinExistence type="predicted"/>
<comment type="caution">
    <text evidence="16">The sequence shown here is derived from an EMBL/GenBank/DDBJ whole genome shotgun (WGS) entry which is preliminary data.</text>
</comment>
<comment type="subunit">
    <text evidence="5">Heterodimer of LeuC and LeuD.</text>
</comment>
<feature type="domain" description="Aconitase/3-isopropylmalate dehydratase large subunit alpha/beta/alpha" evidence="15">
    <location>
        <begin position="9"/>
        <end position="458"/>
    </location>
</feature>
<evidence type="ECO:0000256" key="1">
    <source>
        <dbReference type="ARBA" id="ARBA00000491"/>
    </source>
</evidence>
<keyword evidence="7" id="KW-0432">Leucine biosynthesis</keyword>
<keyword evidence="8" id="KW-0004">4Fe-4S</keyword>
<gene>
    <name evidence="16" type="ORF">ACFQDM_09840</name>
</gene>
<evidence type="ECO:0000256" key="3">
    <source>
        <dbReference type="ARBA" id="ARBA00002695"/>
    </source>
</evidence>
<dbReference type="EMBL" id="JBHSSW010000012">
    <property type="protein sequence ID" value="MFC6198382.1"/>
    <property type="molecule type" value="Genomic_DNA"/>
</dbReference>
<keyword evidence="10" id="KW-0479">Metal-binding</keyword>
<dbReference type="InterPro" id="IPR033941">
    <property type="entry name" value="IPMI_cat"/>
</dbReference>